<dbReference type="PANTHER" id="PTHR30576">
    <property type="entry name" value="COLANIC BIOSYNTHESIS UDP-GLUCOSE LIPID CARRIER TRANSFERASE"/>
    <property type="match status" value="1"/>
</dbReference>
<dbReference type="InterPro" id="IPR003362">
    <property type="entry name" value="Bact_transf"/>
</dbReference>
<dbReference type="Proteomes" id="UP000315540">
    <property type="component" value="Unassembled WGS sequence"/>
</dbReference>
<feature type="transmembrane region" description="Helical" evidence="2">
    <location>
        <begin position="12"/>
        <end position="36"/>
    </location>
</feature>
<evidence type="ECO:0000256" key="2">
    <source>
        <dbReference type="SAM" id="Phobius"/>
    </source>
</evidence>
<dbReference type="AlphaFoldDB" id="A0A504JEK5"/>
<keyword evidence="4" id="KW-0808">Transferase</keyword>
<dbReference type="OrthoDB" id="9808602at2"/>
<keyword evidence="5" id="KW-1185">Reference proteome</keyword>
<gene>
    <name evidence="4" type="ORF">FHK87_02515</name>
</gene>
<name>A0A504JEK5_9FLAO</name>
<dbReference type="EMBL" id="VFWZ01000001">
    <property type="protein sequence ID" value="TPN89114.1"/>
    <property type="molecule type" value="Genomic_DNA"/>
</dbReference>
<evidence type="ECO:0000313" key="5">
    <source>
        <dbReference type="Proteomes" id="UP000315540"/>
    </source>
</evidence>
<evidence type="ECO:0000259" key="3">
    <source>
        <dbReference type="Pfam" id="PF02397"/>
    </source>
</evidence>
<comment type="similarity">
    <text evidence="1">Belongs to the bacterial sugar transferase family.</text>
</comment>
<feature type="domain" description="Bacterial sugar transferase" evidence="3">
    <location>
        <begin position="7"/>
        <end position="182"/>
    </location>
</feature>
<comment type="caution">
    <text evidence="4">The sequence shown here is derived from an EMBL/GenBank/DDBJ whole genome shotgun (WGS) entry which is preliminary data.</text>
</comment>
<organism evidence="4 5">
    <name type="scientific">Aquimarina algicola</name>
    <dbReference type="NCBI Taxonomy" id="2589995"/>
    <lineage>
        <taxon>Bacteria</taxon>
        <taxon>Pseudomonadati</taxon>
        <taxon>Bacteroidota</taxon>
        <taxon>Flavobacteriia</taxon>
        <taxon>Flavobacteriales</taxon>
        <taxon>Flavobacteriaceae</taxon>
        <taxon>Aquimarina</taxon>
    </lineage>
</organism>
<dbReference type="Pfam" id="PF02397">
    <property type="entry name" value="Bac_transf"/>
    <property type="match status" value="1"/>
</dbReference>
<evidence type="ECO:0000256" key="1">
    <source>
        <dbReference type="ARBA" id="ARBA00006464"/>
    </source>
</evidence>
<reference evidence="4 5" key="1">
    <citation type="submission" date="2019-06" db="EMBL/GenBank/DDBJ databases">
        <authorList>
            <person name="Meng X."/>
        </authorList>
    </citation>
    <scope>NUCLEOTIDE SEQUENCE [LARGE SCALE GENOMIC DNA]</scope>
    <source>
        <strain evidence="4 5">M625</strain>
    </source>
</reference>
<dbReference type="RefSeq" id="WP_140589381.1">
    <property type="nucleotide sequence ID" value="NZ_VFWZ01000001.1"/>
</dbReference>
<dbReference type="PANTHER" id="PTHR30576:SF8">
    <property type="entry name" value="UNDECAPRENYL-PHOSPHATE GALACTOSE PHOSPHOTRANSFERASE"/>
    <property type="match status" value="1"/>
</dbReference>
<dbReference type="GO" id="GO:0016780">
    <property type="term" value="F:phosphotransferase activity, for other substituted phosphate groups"/>
    <property type="evidence" value="ECO:0007669"/>
    <property type="project" value="TreeGrafter"/>
</dbReference>
<accession>A0A504JEK5</accession>
<proteinExistence type="inferred from homology"/>
<sequence>MYNPYIKRCLDFMISLLGLFILLPIITTLVLILMIVNRGEPFFLQLRPGKDGKLFKIIKFKTMRDLKPGKEEDVHNVARITKIGAFIRKYSLDEILQLINVLKGDMSVIGPRPLLPEYLPLYNKEQSKRHLVRPGITGWAQIKGRNTISWTQKFEYDVWYVENISFFLDIKILLLTIQKVFKKEGVNIDQNTIMPVWKGNE</sequence>
<evidence type="ECO:0000313" key="4">
    <source>
        <dbReference type="EMBL" id="TPN89114.1"/>
    </source>
</evidence>
<keyword evidence="2" id="KW-1133">Transmembrane helix</keyword>
<keyword evidence="2" id="KW-0472">Membrane</keyword>
<keyword evidence="2" id="KW-0812">Transmembrane</keyword>
<protein>
    <submittedName>
        <fullName evidence="4">Sugar transferase</fullName>
    </submittedName>
</protein>